<comment type="caution">
    <text evidence="4">The sequence shown here is derived from an EMBL/GenBank/DDBJ whole genome shotgun (WGS) entry which is preliminary data.</text>
</comment>
<feature type="compositionally biased region" description="Low complexity" evidence="2">
    <location>
        <begin position="476"/>
        <end position="501"/>
    </location>
</feature>
<reference evidence="4 5" key="1">
    <citation type="journal article" date="2016" name="Int. J. Syst. Evol. Microbiol.">
        <title>Oceanobacillus halophilus sp. nov., a novel moderately halophilic bacterium from a hypersaline lake.</title>
        <authorList>
            <person name="Amoozegar M.A."/>
            <person name="Bagheri M."/>
            <person name="Makhdoumi A."/>
            <person name="Nikou M.M."/>
            <person name="Fazeli S.A.S."/>
            <person name="Schumann P."/>
            <person name="Sproer C."/>
            <person name="Sanchez-Porro C."/>
            <person name="Ventosa A."/>
        </authorList>
    </citation>
    <scope>NUCLEOTIDE SEQUENCE [LARGE SCALE GENOMIC DNA]</scope>
    <source>
        <strain evidence="4 5">DSM 23996</strain>
    </source>
</reference>
<dbReference type="InterPro" id="IPR011990">
    <property type="entry name" value="TPR-like_helical_dom_sf"/>
</dbReference>
<gene>
    <name evidence="4" type="ORF">D8M06_07895</name>
</gene>
<name>A0A495A5B7_9BACI</name>
<feature type="domain" description="Bacterial repeat" evidence="3">
    <location>
        <begin position="556"/>
        <end position="624"/>
    </location>
</feature>
<feature type="compositionally biased region" description="Acidic residues" evidence="2">
    <location>
        <begin position="537"/>
        <end position="551"/>
    </location>
</feature>
<evidence type="ECO:0000313" key="5">
    <source>
        <dbReference type="Proteomes" id="UP000269301"/>
    </source>
</evidence>
<dbReference type="SUPFAM" id="SSF48452">
    <property type="entry name" value="TPR-like"/>
    <property type="match status" value="1"/>
</dbReference>
<feature type="domain" description="Bacterial repeat" evidence="3">
    <location>
        <begin position="330"/>
        <end position="396"/>
    </location>
</feature>
<dbReference type="AlphaFoldDB" id="A0A495A5B7"/>
<feature type="repeat" description="TPR" evidence="1">
    <location>
        <begin position="74"/>
        <end position="107"/>
    </location>
</feature>
<dbReference type="PROSITE" id="PS50005">
    <property type="entry name" value="TPR"/>
    <property type="match status" value="1"/>
</dbReference>
<keyword evidence="1" id="KW-0802">TPR repeat</keyword>
<protein>
    <recommendedName>
        <fullName evidence="3">Bacterial repeat domain-containing protein</fullName>
    </recommendedName>
</protein>
<evidence type="ECO:0000256" key="1">
    <source>
        <dbReference type="PROSITE-ProRule" id="PRU00339"/>
    </source>
</evidence>
<evidence type="ECO:0000313" key="4">
    <source>
        <dbReference type="EMBL" id="RKQ34293.1"/>
    </source>
</evidence>
<evidence type="ECO:0000256" key="2">
    <source>
        <dbReference type="SAM" id="MobiDB-lite"/>
    </source>
</evidence>
<dbReference type="Pfam" id="PF18998">
    <property type="entry name" value="Flg_new_2"/>
    <property type="match status" value="3"/>
</dbReference>
<dbReference type="Pfam" id="PF14559">
    <property type="entry name" value="TPR_19"/>
    <property type="match status" value="1"/>
</dbReference>
<dbReference type="InterPro" id="IPR044060">
    <property type="entry name" value="Bacterial_rp_domain"/>
</dbReference>
<dbReference type="EMBL" id="RBZP01000004">
    <property type="protein sequence ID" value="RKQ34293.1"/>
    <property type="molecule type" value="Genomic_DNA"/>
</dbReference>
<feature type="compositionally biased region" description="Basic and acidic residues" evidence="2">
    <location>
        <begin position="502"/>
        <end position="536"/>
    </location>
</feature>
<feature type="domain" description="Bacterial repeat" evidence="3">
    <location>
        <begin position="402"/>
        <end position="469"/>
    </location>
</feature>
<keyword evidence="5" id="KW-1185">Reference proteome</keyword>
<sequence>MYRGACLFMNRKSIIFTLLGVLTIGVAIFFTVQVVQSESPTDSFELAEEALDNEEYEKSVELFKEILKEDASNTEARIGLASAYMGLSKYDDAIDTLNEGIRLKPKETQFYYFLSLAYEGKSDLPGAINAFEEGIDATNDTALTELFELLESNLEIAVERHYVQAGHNRNLVLEWTKNDGSVIPVEAEWEVDDPSQGELDNTTTTSVTFTAEETGTAEITATVGSITKETELHIEEQVVEEMNVTPEEIDPLSIGQEIAVSVTGVDADGEEMEINPEWATSEDIVKFSDTEGQQVSIETTDEGISTITLTYQELEEEINLVVEGENKHIKTDTEGQGTVTVSPNETTYTTGSEVTLEANPAAGWEFVRWDGDVTGTNNPLSITVENSMSVKAIFKETGHHELTLSISGGGNILRDSLNSTYADNETITLVAQADAGWKFSGWRGSVSGSNSRINVLMDGDKDIQAVFVRDGVSYDSSESAGSNSTSNNSKDSSSKSNSESSSKSKKDKKEDTKNNDSSPKDDSNNSTDKEDNKEKEEIEEEKPEQSPDEEKEVPVYSLTTEVKGKGMITASQTSAKEGSTIRVEAHPAEGMIFAGWIGDLLGNAKSRTITMNGNKKVIAIFEPDPAVNNNSEDSTDD</sequence>
<dbReference type="Proteomes" id="UP000269301">
    <property type="component" value="Unassembled WGS sequence"/>
</dbReference>
<accession>A0A495A5B7</accession>
<proteinExistence type="predicted"/>
<dbReference type="Gene3D" id="2.60.40.1080">
    <property type="match status" value="1"/>
</dbReference>
<dbReference type="SMART" id="SM00028">
    <property type="entry name" value="TPR"/>
    <property type="match status" value="3"/>
</dbReference>
<dbReference type="InterPro" id="IPR019734">
    <property type="entry name" value="TPR_rpt"/>
</dbReference>
<feature type="region of interest" description="Disordered" evidence="2">
    <location>
        <begin position="474"/>
        <end position="555"/>
    </location>
</feature>
<dbReference type="Gene3D" id="1.25.40.10">
    <property type="entry name" value="Tetratricopeptide repeat domain"/>
    <property type="match status" value="1"/>
</dbReference>
<organism evidence="4 5">
    <name type="scientific">Oceanobacillus halophilus</name>
    <dbReference type="NCBI Taxonomy" id="930130"/>
    <lineage>
        <taxon>Bacteria</taxon>
        <taxon>Bacillati</taxon>
        <taxon>Bacillota</taxon>
        <taxon>Bacilli</taxon>
        <taxon>Bacillales</taxon>
        <taxon>Bacillaceae</taxon>
        <taxon>Oceanobacillus</taxon>
    </lineage>
</organism>
<evidence type="ECO:0000259" key="3">
    <source>
        <dbReference type="Pfam" id="PF18998"/>
    </source>
</evidence>